<accession>A0A4D6LG29</accession>
<gene>
    <name evidence="1" type="ORF">DEO72_LG3g1667</name>
</gene>
<dbReference type="EMBL" id="CP039347">
    <property type="protein sequence ID" value="QCD87134.1"/>
    <property type="molecule type" value="Genomic_DNA"/>
</dbReference>
<reference evidence="1 2" key="1">
    <citation type="submission" date="2019-04" db="EMBL/GenBank/DDBJ databases">
        <title>An improved genome assembly and genetic linkage map for asparagus bean, Vigna unguiculata ssp. sesquipedialis.</title>
        <authorList>
            <person name="Xia Q."/>
            <person name="Zhang R."/>
            <person name="Dong Y."/>
        </authorList>
    </citation>
    <scope>NUCLEOTIDE SEQUENCE [LARGE SCALE GENOMIC DNA]</scope>
    <source>
        <tissue evidence="1">Leaf</tissue>
    </source>
</reference>
<protein>
    <submittedName>
        <fullName evidence="1">Uncharacterized protein</fullName>
    </submittedName>
</protein>
<dbReference type="Proteomes" id="UP000501690">
    <property type="component" value="Linkage Group LG3"/>
</dbReference>
<name>A0A4D6LG29_VIGUN</name>
<organism evidence="1 2">
    <name type="scientific">Vigna unguiculata</name>
    <name type="common">Cowpea</name>
    <dbReference type="NCBI Taxonomy" id="3917"/>
    <lineage>
        <taxon>Eukaryota</taxon>
        <taxon>Viridiplantae</taxon>
        <taxon>Streptophyta</taxon>
        <taxon>Embryophyta</taxon>
        <taxon>Tracheophyta</taxon>
        <taxon>Spermatophyta</taxon>
        <taxon>Magnoliopsida</taxon>
        <taxon>eudicotyledons</taxon>
        <taxon>Gunneridae</taxon>
        <taxon>Pentapetalae</taxon>
        <taxon>rosids</taxon>
        <taxon>fabids</taxon>
        <taxon>Fabales</taxon>
        <taxon>Fabaceae</taxon>
        <taxon>Papilionoideae</taxon>
        <taxon>50 kb inversion clade</taxon>
        <taxon>NPAAA clade</taxon>
        <taxon>indigoferoid/millettioid clade</taxon>
        <taxon>Phaseoleae</taxon>
        <taxon>Vigna</taxon>
    </lineage>
</organism>
<evidence type="ECO:0000313" key="2">
    <source>
        <dbReference type="Proteomes" id="UP000501690"/>
    </source>
</evidence>
<dbReference type="AlphaFoldDB" id="A0A4D6LG29"/>
<keyword evidence="2" id="KW-1185">Reference proteome</keyword>
<evidence type="ECO:0000313" key="1">
    <source>
        <dbReference type="EMBL" id="QCD87134.1"/>
    </source>
</evidence>
<sequence length="95" mass="10789">MQVCCVLMDGIDRNGNWKLDWVRHRKWESALLQNTGVPPGGVLRAARRRWVQKPPGGLIPTARRLIRGGRLFLFGLNRLAAMNSCQATRQCSRSF</sequence>
<proteinExistence type="predicted"/>